<protein>
    <recommendedName>
        <fullName evidence="6">GAG-pre-integrase domain-containing protein</fullName>
    </recommendedName>
</protein>
<feature type="domain" description="Retrovirus-related Pol polyprotein from transposon TNT 1-94-like beta-barrel" evidence="3">
    <location>
        <begin position="1"/>
        <end position="66"/>
    </location>
</feature>
<dbReference type="GO" id="GO:0008233">
    <property type="term" value="F:peptidase activity"/>
    <property type="evidence" value="ECO:0007669"/>
    <property type="project" value="UniProtKB-KW"/>
</dbReference>
<gene>
    <name evidence="4" type="ORF">ACH5RR_026029</name>
</gene>
<feature type="domain" description="GAG-pre-integrase" evidence="2">
    <location>
        <begin position="95"/>
        <end position="163"/>
    </location>
</feature>
<evidence type="ECO:0008006" key="6">
    <source>
        <dbReference type="Google" id="ProtNLM"/>
    </source>
</evidence>
<keyword evidence="1" id="KW-0378">Hydrolase</keyword>
<reference evidence="4 5" key="1">
    <citation type="submission" date="2024-11" db="EMBL/GenBank/DDBJ databases">
        <title>A near-complete genome assembly of Cinchona calisaya.</title>
        <authorList>
            <person name="Lian D.C."/>
            <person name="Zhao X.W."/>
            <person name="Wei L."/>
        </authorList>
    </citation>
    <scope>NUCLEOTIDE SEQUENCE [LARGE SCALE GENOMIC DNA]</scope>
    <source>
        <tissue evidence="4">Nenye</tissue>
    </source>
</reference>
<accession>A0ABD2Z1C7</accession>
<proteinExistence type="predicted"/>
<evidence type="ECO:0000259" key="3">
    <source>
        <dbReference type="Pfam" id="PF22936"/>
    </source>
</evidence>
<dbReference type="EMBL" id="JBJUIK010000011">
    <property type="protein sequence ID" value="KAL3513312.1"/>
    <property type="molecule type" value="Genomic_DNA"/>
</dbReference>
<evidence type="ECO:0000313" key="4">
    <source>
        <dbReference type="EMBL" id="KAL3513312.1"/>
    </source>
</evidence>
<evidence type="ECO:0000259" key="2">
    <source>
        <dbReference type="Pfam" id="PF13976"/>
    </source>
</evidence>
<dbReference type="Pfam" id="PF22936">
    <property type="entry name" value="Pol_BBD"/>
    <property type="match status" value="1"/>
</dbReference>
<dbReference type="InterPro" id="IPR025724">
    <property type="entry name" value="GAG-pre-integrase_dom"/>
</dbReference>
<evidence type="ECO:0000256" key="1">
    <source>
        <dbReference type="ARBA" id="ARBA00022670"/>
    </source>
</evidence>
<dbReference type="AlphaFoldDB" id="A0ABD2Z1C7"/>
<dbReference type="PANTHER" id="PTHR42648:SF21">
    <property type="entry name" value="CYSTEINE-RICH RLK (RECEPTOR-LIKE PROTEIN KINASE) 8"/>
    <property type="match status" value="1"/>
</dbReference>
<sequence length="214" mass="24398">MTGDASIFTKLISKSSGKVTFRDNMKAKSIGLGDVGKNGETLIKNVLLIDNLSYNLLTVSQLCDKNLYVIFTRRECLILNKNYVVLFKDTRHNDVYVIHLDNISSSNVKCLTAFIDDHWLWHRRLCHFNMGLIENLAKKELVRGLPKLKFLKNKICDACQFGKKVKISFKPKNCVSTSKLLELLHSNLFGPTQHVSLGGCKYTFVIVDDYSRYT</sequence>
<keyword evidence="5" id="KW-1185">Reference proteome</keyword>
<dbReference type="InterPro" id="IPR039537">
    <property type="entry name" value="Retrotran_Ty1/copia-like"/>
</dbReference>
<dbReference type="GO" id="GO:0006508">
    <property type="term" value="P:proteolysis"/>
    <property type="evidence" value="ECO:0007669"/>
    <property type="project" value="UniProtKB-KW"/>
</dbReference>
<dbReference type="InterPro" id="IPR054722">
    <property type="entry name" value="PolX-like_BBD"/>
</dbReference>
<comment type="caution">
    <text evidence="4">The sequence shown here is derived from an EMBL/GenBank/DDBJ whole genome shotgun (WGS) entry which is preliminary data.</text>
</comment>
<evidence type="ECO:0000313" key="5">
    <source>
        <dbReference type="Proteomes" id="UP001630127"/>
    </source>
</evidence>
<keyword evidence="1" id="KW-0645">Protease</keyword>
<dbReference type="Proteomes" id="UP001630127">
    <property type="component" value="Unassembled WGS sequence"/>
</dbReference>
<dbReference type="PANTHER" id="PTHR42648">
    <property type="entry name" value="TRANSPOSASE, PUTATIVE-RELATED"/>
    <property type="match status" value="1"/>
</dbReference>
<organism evidence="4 5">
    <name type="scientific">Cinchona calisaya</name>
    <dbReference type="NCBI Taxonomy" id="153742"/>
    <lineage>
        <taxon>Eukaryota</taxon>
        <taxon>Viridiplantae</taxon>
        <taxon>Streptophyta</taxon>
        <taxon>Embryophyta</taxon>
        <taxon>Tracheophyta</taxon>
        <taxon>Spermatophyta</taxon>
        <taxon>Magnoliopsida</taxon>
        <taxon>eudicotyledons</taxon>
        <taxon>Gunneridae</taxon>
        <taxon>Pentapetalae</taxon>
        <taxon>asterids</taxon>
        <taxon>lamiids</taxon>
        <taxon>Gentianales</taxon>
        <taxon>Rubiaceae</taxon>
        <taxon>Cinchonoideae</taxon>
        <taxon>Cinchoneae</taxon>
        <taxon>Cinchona</taxon>
    </lineage>
</organism>
<name>A0ABD2Z1C7_9GENT</name>
<dbReference type="Pfam" id="PF13976">
    <property type="entry name" value="gag_pre-integrs"/>
    <property type="match status" value="1"/>
</dbReference>